<dbReference type="InterPro" id="IPR031107">
    <property type="entry name" value="Small_HSP"/>
</dbReference>
<evidence type="ECO:0000256" key="3">
    <source>
        <dbReference type="RuleBase" id="RU003616"/>
    </source>
</evidence>
<name>A0A2Z6QQB0_9GLOM</name>
<protein>
    <submittedName>
        <fullName evidence="6">HSP20-like chaperone</fullName>
    </submittedName>
</protein>
<evidence type="ECO:0000313" key="7">
    <source>
        <dbReference type="Proteomes" id="UP000247702"/>
    </source>
</evidence>
<dbReference type="STRING" id="94130.A0A2Z6QQB0"/>
<sequence length="140" mass="16093">MSLYSRDWENNVTRMFDDFTKDLRRSNTRSGRVNTFAPLMDIHENDNEFFVSTELPGLSKDQINIDIHDNNLVISGETKKDKKYEEGNTHIQERRYGSFTRSILLPPNVKADDVTAKFENGLLELTLPKSAPTGKKITIE</sequence>
<dbReference type="InterPro" id="IPR002068">
    <property type="entry name" value="A-crystallin/Hsp20_dom"/>
</dbReference>
<dbReference type="AlphaFoldDB" id="A0A2Z6QQB0"/>
<dbReference type="OrthoDB" id="1431247at2759"/>
<organism evidence="5 7">
    <name type="scientific">Rhizophagus clarus</name>
    <dbReference type="NCBI Taxonomy" id="94130"/>
    <lineage>
        <taxon>Eukaryota</taxon>
        <taxon>Fungi</taxon>
        <taxon>Fungi incertae sedis</taxon>
        <taxon>Mucoromycota</taxon>
        <taxon>Glomeromycotina</taxon>
        <taxon>Glomeromycetes</taxon>
        <taxon>Glomerales</taxon>
        <taxon>Glomeraceae</taxon>
        <taxon>Rhizophagus</taxon>
    </lineage>
</organism>
<comment type="caution">
    <text evidence="5">The sequence shown here is derived from an EMBL/GenBank/DDBJ whole genome shotgun (WGS) entry which is preliminary data.</text>
</comment>
<evidence type="ECO:0000256" key="1">
    <source>
        <dbReference type="ARBA" id="ARBA00023016"/>
    </source>
</evidence>
<accession>A0A2Z6QQB0</accession>
<proteinExistence type="inferred from homology"/>
<keyword evidence="1" id="KW-0346">Stress response</keyword>
<dbReference type="Pfam" id="PF00011">
    <property type="entry name" value="HSP20"/>
    <property type="match status" value="1"/>
</dbReference>
<dbReference type="CDD" id="cd06464">
    <property type="entry name" value="ACD_sHsps-like"/>
    <property type="match status" value="1"/>
</dbReference>
<evidence type="ECO:0000313" key="5">
    <source>
        <dbReference type="EMBL" id="GBB87144.1"/>
    </source>
</evidence>
<evidence type="ECO:0000259" key="4">
    <source>
        <dbReference type="PROSITE" id="PS01031"/>
    </source>
</evidence>
<dbReference type="EMBL" id="BLAL01000218">
    <property type="protein sequence ID" value="GES92903.1"/>
    <property type="molecule type" value="Genomic_DNA"/>
</dbReference>
<keyword evidence="7" id="KW-1185">Reference proteome</keyword>
<dbReference type="InterPro" id="IPR008978">
    <property type="entry name" value="HSP20-like_chaperone"/>
</dbReference>
<dbReference type="Proteomes" id="UP000615446">
    <property type="component" value="Unassembled WGS sequence"/>
</dbReference>
<dbReference type="Proteomes" id="UP000247702">
    <property type="component" value="Unassembled WGS sequence"/>
</dbReference>
<dbReference type="PROSITE" id="PS01031">
    <property type="entry name" value="SHSP"/>
    <property type="match status" value="1"/>
</dbReference>
<evidence type="ECO:0000313" key="6">
    <source>
        <dbReference type="EMBL" id="GES92903.1"/>
    </source>
</evidence>
<reference evidence="6" key="2">
    <citation type="submission" date="2019-10" db="EMBL/GenBank/DDBJ databases">
        <title>Conservation and host-specific expression of non-tandemly repeated heterogenous ribosome RNA gene in arbuscular mycorrhizal fungi.</title>
        <authorList>
            <person name="Maeda T."/>
            <person name="Kobayashi Y."/>
            <person name="Nakagawa T."/>
            <person name="Ezawa T."/>
            <person name="Yamaguchi K."/>
            <person name="Bino T."/>
            <person name="Nishimoto Y."/>
            <person name="Shigenobu S."/>
            <person name="Kawaguchi M."/>
        </authorList>
    </citation>
    <scope>NUCLEOTIDE SEQUENCE</scope>
    <source>
        <strain evidence="6">HR1</strain>
    </source>
</reference>
<dbReference type="EMBL" id="BEXD01000402">
    <property type="protein sequence ID" value="GBB87144.1"/>
    <property type="molecule type" value="Genomic_DNA"/>
</dbReference>
<comment type="similarity">
    <text evidence="2 3">Belongs to the small heat shock protein (HSP20) family.</text>
</comment>
<evidence type="ECO:0000256" key="2">
    <source>
        <dbReference type="PROSITE-ProRule" id="PRU00285"/>
    </source>
</evidence>
<dbReference type="SUPFAM" id="SSF49764">
    <property type="entry name" value="HSP20-like chaperones"/>
    <property type="match status" value="1"/>
</dbReference>
<dbReference type="Gene3D" id="2.60.40.790">
    <property type="match status" value="1"/>
</dbReference>
<dbReference type="PANTHER" id="PTHR11527">
    <property type="entry name" value="HEAT-SHOCK PROTEIN 20 FAMILY MEMBER"/>
    <property type="match status" value="1"/>
</dbReference>
<feature type="domain" description="SHSP" evidence="4">
    <location>
        <begin position="30"/>
        <end position="140"/>
    </location>
</feature>
<reference evidence="5 7" key="1">
    <citation type="submission" date="2017-11" db="EMBL/GenBank/DDBJ databases">
        <title>The genome of Rhizophagus clarus HR1 reveals common genetic basis of auxotrophy among arbuscular mycorrhizal fungi.</title>
        <authorList>
            <person name="Kobayashi Y."/>
        </authorList>
    </citation>
    <scope>NUCLEOTIDE SEQUENCE [LARGE SCALE GENOMIC DNA]</scope>
    <source>
        <strain evidence="5 7">HR1</strain>
    </source>
</reference>
<gene>
    <name evidence="6" type="ORF">RCL2_001966200</name>
    <name evidence="5" type="ORF">RclHR1_01360015</name>
</gene>